<protein>
    <submittedName>
        <fullName evidence="2">Uncharacterized protein</fullName>
    </submittedName>
</protein>
<name>A0A176WEP1_MARPO</name>
<keyword evidence="1" id="KW-0175">Coiled coil</keyword>
<evidence type="ECO:0000313" key="2">
    <source>
        <dbReference type="EMBL" id="OAE31384.1"/>
    </source>
</evidence>
<organism evidence="2 3">
    <name type="scientific">Marchantia polymorpha subsp. ruderalis</name>
    <dbReference type="NCBI Taxonomy" id="1480154"/>
    <lineage>
        <taxon>Eukaryota</taxon>
        <taxon>Viridiplantae</taxon>
        <taxon>Streptophyta</taxon>
        <taxon>Embryophyta</taxon>
        <taxon>Marchantiophyta</taxon>
        <taxon>Marchantiopsida</taxon>
        <taxon>Marchantiidae</taxon>
        <taxon>Marchantiales</taxon>
        <taxon>Marchantiaceae</taxon>
        <taxon>Marchantia</taxon>
    </lineage>
</organism>
<accession>A0A176WEP1</accession>
<feature type="coiled-coil region" evidence="1">
    <location>
        <begin position="478"/>
        <end position="512"/>
    </location>
</feature>
<reference evidence="2" key="1">
    <citation type="submission" date="2016-03" db="EMBL/GenBank/DDBJ databases">
        <title>Mechanisms controlling the formation of the plant cell surface in tip-growing cells are functionally conserved among land plants.</title>
        <authorList>
            <person name="Honkanen S."/>
            <person name="Jones V.A."/>
            <person name="Morieri G."/>
            <person name="Champion C."/>
            <person name="Hetherington A.J."/>
            <person name="Kelly S."/>
            <person name="Saint-Marcoux D."/>
            <person name="Proust H."/>
            <person name="Prescott H."/>
            <person name="Dolan L."/>
        </authorList>
    </citation>
    <scope>NUCLEOTIDE SEQUENCE [LARGE SCALE GENOMIC DNA]</scope>
    <source>
        <tissue evidence="2">Whole gametophyte</tissue>
    </source>
</reference>
<feature type="coiled-coil region" evidence="1">
    <location>
        <begin position="156"/>
        <end position="222"/>
    </location>
</feature>
<feature type="coiled-coil region" evidence="1">
    <location>
        <begin position="14"/>
        <end position="48"/>
    </location>
</feature>
<dbReference type="Proteomes" id="UP000077202">
    <property type="component" value="Unassembled WGS sequence"/>
</dbReference>
<feature type="coiled-coil region" evidence="1">
    <location>
        <begin position="356"/>
        <end position="449"/>
    </location>
</feature>
<dbReference type="SUPFAM" id="SSF57997">
    <property type="entry name" value="Tropomyosin"/>
    <property type="match status" value="1"/>
</dbReference>
<dbReference type="AlphaFoldDB" id="A0A176WEP1"/>
<evidence type="ECO:0000256" key="1">
    <source>
        <dbReference type="SAM" id="Coils"/>
    </source>
</evidence>
<proteinExistence type="predicted"/>
<comment type="caution">
    <text evidence="2">The sequence shown here is derived from an EMBL/GenBank/DDBJ whole genome shotgun (WGS) entry which is preliminary data.</text>
</comment>
<sequence length="522" mass="59518">MQANSNVKIKDAVVHETSQKLAAAMDQVDSLEKQLEELNDLYNSLSAQSTKDATETINLQDQINSLHNHIAELELSMEMEAAARPKLEADSYEVVACIQEVTQEGWGDKTVSLSESNSASSEATSLLEEMSNLLIAKNKAVAQEVEAKTFSKQESMSQMQQMLESKDLELSELSKRMEEAASHMAQQEDRIKDKLMTSNRKVEDLEANVESLMRRKSVLERDTLDKKNLLQALETRLGKYSSQNEWRSMKLTQKVHWLVSAIADAEIRELVSSQEAEAARKESSHLRSHMRDTQYEVECEKESLSILTMKLEKTENELQRNQHRTAELEAHLPALASAHHQSEILLEKVWSLEYLLEKEQEKVTNLESILEQKQAEMRKAEEAIYAWTGRSEETEAYLQRSQMRISELEAHLRKLSAIQQQAEELSKQVQGLEEVVQQKQSALKALEASRTKAVNKLTKTVNKFRELCQQSKGVVDDLKRVQGSVESKDAEINQLKEELGRFCAEARQLQESRFQQRSPRGT</sequence>
<feature type="coiled-coil region" evidence="1">
    <location>
        <begin position="297"/>
        <end position="331"/>
    </location>
</feature>
<dbReference type="EMBL" id="LVLJ01001106">
    <property type="protein sequence ID" value="OAE31384.1"/>
    <property type="molecule type" value="Genomic_DNA"/>
</dbReference>
<evidence type="ECO:0000313" key="3">
    <source>
        <dbReference type="Proteomes" id="UP000077202"/>
    </source>
</evidence>
<gene>
    <name evidence="2" type="ORF">AXG93_2168s1000</name>
</gene>
<keyword evidence="3" id="KW-1185">Reference proteome</keyword>